<keyword evidence="12" id="KW-1185">Reference proteome</keyword>
<dbReference type="InterPro" id="IPR020449">
    <property type="entry name" value="Tscrpt_reg_AraC-type_HTH"/>
</dbReference>
<dbReference type="OrthoDB" id="342399at2"/>
<keyword evidence="7" id="KW-0804">Transcription</keyword>
<name>A0A220U2F2_9BACI</name>
<keyword evidence="2" id="KW-0963">Cytoplasm</keyword>
<feature type="domain" description="Response regulatory" evidence="10">
    <location>
        <begin position="3"/>
        <end position="120"/>
    </location>
</feature>
<evidence type="ECO:0000259" key="10">
    <source>
        <dbReference type="PROSITE" id="PS50110"/>
    </source>
</evidence>
<dbReference type="InterPro" id="IPR009057">
    <property type="entry name" value="Homeodomain-like_sf"/>
</dbReference>
<comment type="subcellular location">
    <subcellularLocation>
        <location evidence="1">Cytoplasm</location>
    </subcellularLocation>
</comment>
<reference evidence="11 12" key="1">
    <citation type="submission" date="2017-07" db="EMBL/GenBank/DDBJ databases">
        <title>Virgibacillus sp. LM2416.</title>
        <authorList>
            <person name="Tak E.J."/>
            <person name="Bae J.-W."/>
        </authorList>
    </citation>
    <scope>NUCLEOTIDE SEQUENCE [LARGE SCALE GENOMIC DNA]</scope>
    <source>
        <strain evidence="11 12">LM2416</strain>
    </source>
</reference>
<dbReference type="Gene3D" id="3.40.50.2300">
    <property type="match status" value="1"/>
</dbReference>
<dbReference type="RefSeq" id="WP_089061559.1">
    <property type="nucleotide sequence ID" value="NZ_CP022315.1"/>
</dbReference>
<dbReference type="GO" id="GO:0003700">
    <property type="term" value="F:DNA-binding transcription factor activity"/>
    <property type="evidence" value="ECO:0007669"/>
    <property type="project" value="InterPro"/>
</dbReference>
<keyword evidence="3 8" id="KW-0597">Phosphoprotein</keyword>
<dbReference type="PRINTS" id="PR00032">
    <property type="entry name" value="HTHARAC"/>
</dbReference>
<evidence type="ECO:0000256" key="8">
    <source>
        <dbReference type="PROSITE-ProRule" id="PRU00169"/>
    </source>
</evidence>
<dbReference type="PROSITE" id="PS50110">
    <property type="entry name" value="RESPONSE_REGULATORY"/>
    <property type="match status" value="1"/>
</dbReference>
<dbReference type="CDD" id="cd17536">
    <property type="entry name" value="REC_YesN-like"/>
    <property type="match status" value="1"/>
</dbReference>
<dbReference type="Proteomes" id="UP000198312">
    <property type="component" value="Chromosome"/>
</dbReference>
<evidence type="ECO:0000256" key="4">
    <source>
        <dbReference type="ARBA" id="ARBA00023012"/>
    </source>
</evidence>
<dbReference type="EMBL" id="CP022315">
    <property type="protein sequence ID" value="ASK62299.1"/>
    <property type="molecule type" value="Genomic_DNA"/>
</dbReference>
<dbReference type="InterPro" id="IPR018062">
    <property type="entry name" value="HTH_AraC-typ_CS"/>
</dbReference>
<evidence type="ECO:0000313" key="11">
    <source>
        <dbReference type="EMBL" id="ASK62299.1"/>
    </source>
</evidence>
<dbReference type="Pfam" id="PF00072">
    <property type="entry name" value="Response_reg"/>
    <property type="match status" value="1"/>
</dbReference>
<dbReference type="GO" id="GO:0043565">
    <property type="term" value="F:sequence-specific DNA binding"/>
    <property type="evidence" value="ECO:0007669"/>
    <property type="project" value="InterPro"/>
</dbReference>
<dbReference type="AlphaFoldDB" id="A0A220U2F2"/>
<dbReference type="SMART" id="SM00448">
    <property type="entry name" value="REC"/>
    <property type="match status" value="1"/>
</dbReference>
<protein>
    <submittedName>
        <fullName evidence="11">DNA-binding response regulator</fullName>
    </submittedName>
</protein>
<sequence>MWKLLIAEDETTIRKGLRHAVNWEEYAIHTIDEAEDGEIALEMAKEKKPDILFIDINMPFLNGVELMEQLRKHLPNSIFIVITGYDEFNYAQKALKVGAFDYLLKPVRKGDLENTVKKATEQLEKIGISGDRDILLEGNQQLLKEKFLQNWCLGLSSDNEVKKQCRLLNINLEGNIGISIFKVLPEIDVSGNETYWSDTLIIFSLKNIIGDIVSAYPSAELFEDHLGNITVLIPEIGIDQLIHINREIKEQAERFLGKVIVCAEKIIDDYLRLPKQYKFLAEEVNPERNLSPMVVLAKNYIDQHYFKHTISLQEVARNVQINSTYLSKQIKNELGVSFVQYLTKVRIRKALMLMQDPYLKIYEVAEMVGYSTQHYFSNAFKKMVGISPTLYREGAMSND</sequence>
<evidence type="ECO:0000256" key="3">
    <source>
        <dbReference type="ARBA" id="ARBA00022553"/>
    </source>
</evidence>
<keyword evidence="4" id="KW-0902">Two-component regulatory system</keyword>
<dbReference type="GO" id="GO:0005737">
    <property type="term" value="C:cytoplasm"/>
    <property type="evidence" value="ECO:0007669"/>
    <property type="project" value="UniProtKB-SubCell"/>
</dbReference>
<evidence type="ECO:0000256" key="1">
    <source>
        <dbReference type="ARBA" id="ARBA00004496"/>
    </source>
</evidence>
<feature type="domain" description="HTH araC/xylS-type" evidence="9">
    <location>
        <begin position="295"/>
        <end position="394"/>
    </location>
</feature>
<dbReference type="PANTHER" id="PTHR42713:SF3">
    <property type="entry name" value="TRANSCRIPTIONAL REGULATORY PROTEIN HPTR"/>
    <property type="match status" value="1"/>
</dbReference>
<dbReference type="InterPro" id="IPR001789">
    <property type="entry name" value="Sig_transdc_resp-reg_receiver"/>
</dbReference>
<gene>
    <name evidence="11" type="ORF">CFK37_09080</name>
</gene>
<keyword evidence="6 11" id="KW-0238">DNA-binding</keyword>
<dbReference type="InterPro" id="IPR018060">
    <property type="entry name" value="HTH_AraC"/>
</dbReference>
<dbReference type="SUPFAM" id="SSF52172">
    <property type="entry name" value="CheY-like"/>
    <property type="match status" value="1"/>
</dbReference>
<dbReference type="Pfam" id="PF12833">
    <property type="entry name" value="HTH_18"/>
    <property type="match status" value="1"/>
</dbReference>
<dbReference type="PROSITE" id="PS01124">
    <property type="entry name" value="HTH_ARAC_FAMILY_2"/>
    <property type="match status" value="1"/>
</dbReference>
<dbReference type="SUPFAM" id="SSF46689">
    <property type="entry name" value="Homeodomain-like"/>
    <property type="match status" value="1"/>
</dbReference>
<organism evidence="11 12">
    <name type="scientific">Virgibacillus phasianinus</name>
    <dbReference type="NCBI Taxonomy" id="2017483"/>
    <lineage>
        <taxon>Bacteria</taxon>
        <taxon>Bacillati</taxon>
        <taxon>Bacillota</taxon>
        <taxon>Bacilli</taxon>
        <taxon>Bacillales</taxon>
        <taxon>Bacillaceae</taxon>
        <taxon>Virgibacillus</taxon>
    </lineage>
</organism>
<dbReference type="Gene3D" id="1.10.10.60">
    <property type="entry name" value="Homeodomain-like"/>
    <property type="match status" value="2"/>
</dbReference>
<accession>A0A220U2F2</accession>
<evidence type="ECO:0000256" key="2">
    <source>
        <dbReference type="ARBA" id="ARBA00022490"/>
    </source>
</evidence>
<dbReference type="PROSITE" id="PS00041">
    <property type="entry name" value="HTH_ARAC_FAMILY_1"/>
    <property type="match status" value="1"/>
</dbReference>
<evidence type="ECO:0000256" key="6">
    <source>
        <dbReference type="ARBA" id="ARBA00023125"/>
    </source>
</evidence>
<dbReference type="GO" id="GO:0000160">
    <property type="term" value="P:phosphorelay signal transduction system"/>
    <property type="evidence" value="ECO:0007669"/>
    <property type="project" value="UniProtKB-KW"/>
</dbReference>
<keyword evidence="5" id="KW-0805">Transcription regulation</keyword>
<dbReference type="InterPro" id="IPR011006">
    <property type="entry name" value="CheY-like_superfamily"/>
</dbReference>
<dbReference type="PANTHER" id="PTHR42713">
    <property type="entry name" value="HISTIDINE KINASE-RELATED"/>
    <property type="match status" value="1"/>
</dbReference>
<dbReference type="InterPro" id="IPR051552">
    <property type="entry name" value="HptR"/>
</dbReference>
<evidence type="ECO:0000256" key="7">
    <source>
        <dbReference type="ARBA" id="ARBA00023163"/>
    </source>
</evidence>
<evidence type="ECO:0000259" key="9">
    <source>
        <dbReference type="PROSITE" id="PS01124"/>
    </source>
</evidence>
<dbReference type="SMART" id="SM00342">
    <property type="entry name" value="HTH_ARAC"/>
    <property type="match status" value="1"/>
</dbReference>
<dbReference type="KEGG" id="vil:CFK37_09080"/>
<evidence type="ECO:0000313" key="12">
    <source>
        <dbReference type="Proteomes" id="UP000198312"/>
    </source>
</evidence>
<feature type="modified residue" description="4-aspartylphosphate" evidence="8">
    <location>
        <position position="55"/>
    </location>
</feature>
<evidence type="ECO:0000256" key="5">
    <source>
        <dbReference type="ARBA" id="ARBA00023015"/>
    </source>
</evidence>
<proteinExistence type="predicted"/>